<evidence type="ECO:0000256" key="3">
    <source>
        <dbReference type="ARBA" id="ARBA00022573"/>
    </source>
</evidence>
<keyword evidence="5" id="KW-0808">Transferase</keyword>
<feature type="domain" description="Tetrapyrrole methylase" evidence="8">
    <location>
        <begin position="3"/>
        <end position="207"/>
    </location>
</feature>
<dbReference type="NCBIfam" id="TIGR01465">
    <property type="entry name" value="cobM_cbiF"/>
    <property type="match status" value="1"/>
</dbReference>
<proteinExistence type="inferred from homology"/>
<dbReference type="InterPro" id="IPR003043">
    <property type="entry name" value="Uropor_MeTrfase_CS"/>
</dbReference>
<dbReference type="InterPro" id="IPR000878">
    <property type="entry name" value="4pyrrol_Mease"/>
</dbReference>
<evidence type="ECO:0000313" key="10">
    <source>
        <dbReference type="Proteomes" id="UP001501565"/>
    </source>
</evidence>
<dbReference type="InterPro" id="IPR050161">
    <property type="entry name" value="Siro_Cobalamin_biosynth"/>
</dbReference>
<evidence type="ECO:0000256" key="7">
    <source>
        <dbReference type="SAM" id="MobiDB-lite"/>
    </source>
</evidence>
<dbReference type="InterPro" id="IPR014777">
    <property type="entry name" value="4pyrrole_Mease_sub1"/>
</dbReference>
<protein>
    <submittedName>
        <fullName evidence="9">Precorrin-4 C(11)-methyltransferase</fullName>
    </submittedName>
</protein>
<gene>
    <name evidence="9" type="primary">cobM</name>
    <name evidence="9" type="ORF">GCM10022277_13180</name>
</gene>
<feature type="compositionally biased region" description="Basic residues" evidence="7">
    <location>
        <begin position="247"/>
        <end position="260"/>
    </location>
</feature>
<comment type="caution">
    <text evidence="9">The sequence shown here is derived from an EMBL/GenBank/DDBJ whole genome shotgun (WGS) entry which is preliminary data.</text>
</comment>
<evidence type="ECO:0000256" key="2">
    <source>
        <dbReference type="ARBA" id="ARBA00005879"/>
    </source>
</evidence>
<keyword evidence="6" id="KW-0949">S-adenosyl-L-methionine</keyword>
<evidence type="ECO:0000256" key="5">
    <source>
        <dbReference type="ARBA" id="ARBA00022679"/>
    </source>
</evidence>
<dbReference type="Gene3D" id="3.40.1010.10">
    <property type="entry name" value="Cobalt-precorrin-4 Transmethylase, Domain 1"/>
    <property type="match status" value="1"/>
</dbReference>
<evidence type="ECO:0000256" key="1">
    <source>
        <dbReference type="ARBA" id="ARBA00004953"/>
    </source>
</evidence>
<evidence type="ECO:0000256" key="4">
    <source>
        <dbReference type="ARBA" id="ARBA00022603"/>
    </source>
</evidence>
<dbReference type="PROSITE" id="PS00839">
    <property type="entry name" value="SUMT_1"/>
    <property type="match status" value="1"/>
</dbReference>
<dbReference type="InterPro" id="IPR014776">
    <property type="entry name" value="4pyrrole_Mease_sub2"/>
</dbReference>
<sequence>MSVYFIGAGPGDPDLITVKALRLIERCPVILYAGSLVPEEILQSAKADATIIDTAPLNLDEIIALTKQSVDEGKEVARVHSGDPSIYGAIGEQMRRLDELNIRYEVVPGVTATSASAAWLNKELTLSGVSQTVIMTRYAGKTPMPERENLKSLAQHGATLAIHLGVTRIHKVVEDLIPFYGEDCPVAVCYRTSWPDADKVTGTLGDIVEKVREKKFTRTSLILVGHVLAPDDFKDSYLYSEDQAHVYRPKNKPATPRKVKRPEQSNEIS</sequence>
<keyword evidence="3" id="KW-0169">Cobalamin biosynthesis</keyword>
<reference evidence="10" key="1">
    <citation type="journal article" date="2019" name="Int. J. Syst. Evol. Microbiol.">
        <title>The Global Catalogue of Microorganisms (GCM) 10K type strain sequencing project: providing services to taxonomists for standard genome sequencing and annotation.</title>
        <authorList>
            <consortium name="The Broad Institute Genomics Platform"/>
            <consortium name="The Broad Institute Genome Sequencing Center for Infectious Disease"/>
            <person name="Wu L."/>
            <person name="Ma J."/>
        </authorList>
    </citation>
    <scope>NUCLEOTIDE SEQUENCE [LARGE SCALE GENOMIC DNA]</scope>
    <source>
        <strain evidence="10">JCM 17551</strain>
    </source>
</reference>
<feature type="region of interest" description="Disordered" evidence="7">
    <location>
        <begin position="245"/>
        <end position="269"/>
    </location>
</feature>
<dbReference type="RefSeq" id="WP_344796715.1">
    <property type="nucleotide sequence ID" value="NZ_BAABBN010000004.1"/>
</dbReference>
<dbReference type="SUPFAM" id="SSF53790">
    <property type="entry name" value="Tetrapyrrole methylase"/>
    <property type="match status" value="1"/>
</dbReference>
<dbReference type="Proteomes" id="UP001501565">
    <property type="component" value="Unassembled WGS sequence"/>
</dbReference>
<name>A0ABP7MBM8_9GAMM</name>
<comment type="similarity">
    <text evidence="2">Belongs to the precorrin methyltransferase family.</text>
</comment>
<dbReference type="EMBL" id="BAABBN010000004">
    <property type="protein sequence ID" value="GAA3919174.1"/>
    <property type="molecule type" value="Genomic_DNA"/>
</dbReference>
<dbReference type="Gene3D" id="3.30.950.10">
    <property type="entry name" value="Methyltransferase, Cobalt-precorrin-4 Transmethylase, Domain 2"/>
    <property type="match status" value="1"/>
</dbReference>
<evidence type="ECO:0000256" key="6">
    <source>
        <dbReference type="ARBA" id="ARBA00022691"/>
    </source>
</evidence>
<dbReference type="InterPro" id="IPR035996">
    <property type="entry name" value="4pyrrol_Methylase_sf"/>
</dbReference>
<accession>A0ABP7MBM8</accession>
<evidence type="ECO:0000259" key="8">
    <source>
        <dbReference type="Pfam" id="PF00590"/>
    </source>
</evidence>
<keyword evidence="10" id="KW-1185">Reference proteome</keyword>
<comment type="pathway">
    <text evidence="1">Cofactor biosynthesis; adenosylcobalamin biosynthesis.</text>
</comment>
<organism evidence="9 10">
    <name type="scientific">Litoribacillus peritrichatus</name>
    <dbReference type="NCBI Taxonomy" id="718191"/>
    <lineage>
        <taxon>Bacteria</taxon>
        <taxon>Pseudomonadati</taxon>
        <taxon>Pseudomonadota</taxon>
        <taxon>Gammaproteobacteria</taxon>
        <taxon>Oceanospirillales</taxon>
        <taxon>Oceanospirillaceae</taxon>
        <taxon>Litoribacillus</taxon>
    </lineage>
</organism>
<evidence type="ECO:0000313" key="9">
    <source>
        <dbReference type="EMBL" id="GAA3919174.1"/>
    </source>
</evidence>
<dbReference type="Pfam" id="PF00590">
    <property type="entry name" value="TP_methylase"/>
    <property type="match status" value="1"/>
</dbReference>
<dbReference type="PANTHER" id="PTHR45790:SF4">
    <property type="entry name" value="COBALT-PRECORRIN-4 C(11)-METHYLTRANSFERASE"/>
    <property type="match status" value="1"/>
</dbReference>
<dbReference type="InterPro" id="IPR006362">
    <property type="entry name" value="Cbl_synth_CobM/CibF"/>
</dbReference>
<keyword evidence="4" id="KW-0489">Methyltransferase</keyword>
<dbReference type="PANTHER" id="PTHR45790">
    <property type="entry name" value="SIROHEME SYNTHASE-RELATED"/>
    <property type="match status" value="1"/>
</dbReference>
<dbReference type="CDD" id="cd11641">
    <property type="entry name" value="Precorrin-4_C11-MT"/>
    <property type="match status" value="1"/>
</dbReference>